<reference evidence="3" key="1">
    <citation type="submission" date="2025-05" db="UniProtKB">
        <authorList>
            <consortium name="RefSeq"/>
        </authorList>
    </citation>
    <scope>NUCLEOTIDE SEQUENCE [LARGE SCALE GENOMIC DNA]</scope>
</reference>
<evidence type="ECO:0000313" key="4">
    <source>
        <dbReference type="RefSeq" id="XP_015865844.3"/>
    </source>
</evidence>
<dbReference type="KEGG" id="zju:107403474"/>
<organism evidence="3 4">
    <name type="scientific">Ziziphus jujuba</name>
    <name type="common">Chinese jujube</name>
    <name type="synonym">Ziziphus sativa</name>
    <dbReference type="NCBI Taxonomy" id="326968"/>
    <lineage>
        <taxon>Eukaryota</taxon>
        <taxon>Viridiplantae</taxon>
        <taxon>Streptophyta</taxon>
        <taxon>Embryophyta</taxon>
        <taxon>Tracheophyta</taxon>
        <taxon>Spermatophyta</taxon>
        <taxon>Magnoliopsida</taxon>
        <taxon>eudicotyledons</taxon>
        <taxon>Gunneridae</taxon>
        <taxon>Pentapetalae</taxon>
        <taxon>rosids</taxon>
        <taxon>fabids</taxon>
        <taxon>Rosales</taxon>
        <taxon>Rhamnaceae</taxon>
        <taxon>Paliureae</taxon>
        <taxon>Ziziphus</taxon>
    </lineage>
</organism>
<dbReference type="PANTHER" id="PTHR35762:SF2">
    <property type="entry name" value="TRANSMEMBRANE PROTEIN"/>
    <property type="match status" value="1"/>
</dbReference>
<keyword evidence="2" id="KW-0472">Membrane</keyword>
<feature type="region of interest" description="Disordered" evidence="1">
    <location>
        <begin position="142"/>
        <end position="165"/>
    </location>
</feature>
<feature type="transmembrane region" description="Helical" evidence="2">
    <location>
        <begin position="24"/>
        <end position="44"/>
    </location>
</feature>
<accession>A0A6P3YUJ9</accession>
<dbReference type="GeneID" id="107403474"/>
<sequence>MDPIKLKKLQALNEYKNHKKPNNLFLYSLSALTCSLFCSSPLWLPSLFSSMKVFLNDNSPKIFSLFYSSKFVFIVGNLIVAALIGESKMFSYSNSSPASENYYDEYMSRSRKLQKSLDIEVKREKILEKYFEEKKDITMKKEEETKGKRMEDLDEDDGDDDGLILPTEELRKRADDYIARVTKQRMFEARQFPRDGEVKNINPFKYPGSIW</sequence>
<evidence type="ECO:0000256" key="2">
    <source>
        <dbReference type="SAM" id="Phobius"/>
    </source>
</evidence>
<feature type="compositionally biased region" description="Acidic residues" evidence="1">
    <location>
        <begin position="152"/>
        <end position="162"/>
    </location>
</feature>
<dbReference type="AlphaFoldDB" id="A0A6P3YUJ9"/>
<keyword evidence="3" id="KW-1185">Reference proteome</keyword>
<keyword evidence="2" id="KW-1133">Transmembrane helix</keyword>
<dbReference type="InParanoid" id="A0A6P3YUJ9"/>
<feature type="transmembrane region" description="Helical" evidence="2">
    <location>
        <begin position="64"/>
        <end position="84"/>
    </location>
</feature>
<dbReference type="Proteomes" id="UP001652623">
    <property type="component" value="Chromosome 2"/>
</dbReference>
<gene>
    <name evidence="4" type="primary">LOC107403474</name>
</gene>
<protein>
    <submittedName>
        <fullName evidence="4">Uncharacterized protein LOC107403474</fullName>
    </submittedName>
</protein>
<dbReference type="RefSeq" id="XP_015865844.3">
    <property type="nucleotide sequence ID" value="XM_016010358.4"/>
</dbReference>
<evidence type="ECO:0000313" key="3">
    <source>
        <dbReference type="Proteomes" id="UP001652623"/>
    </source>
</evidence>
<name>A0A6P3YUJ9_ZIZJJ</name>
<keyword evidence="2" id="KW-0812">Transmembrane</keyword>
<proteinExistence type="predicted"/>
<reference evidence="4" key="2">
    <citation type="submission" date="2025-08" db="UniProtKB">
        <authorList>
            <consortium name="RefSeq"/>
        </authorList>
    </citation>
    <scope>IDENTIFICATION</scope>
    <source>
        <tissue evidence="4">Seedling</tissue>
    </source>
</reference>
<feature type="compositionally biased region" description="Basic and acidic residues" evidence="1">
    <location>
        <begin position="142"/>
        <end position="151"/>
    </location>
</feature>
<dbReference type="PANTHER" id="PTHR35762">
    <property type="entry name" value="TRANSMEMBRANE PROTEIN"/>
    <property type="match status" value="1"/>
</dbReference>
<evidence type="ECO:0000256" key="1">
    <source>
        <dbReference type="SAM" id="MobiDB-lite"/>
    </source>
</evidence>